<comment type="caution">
    <text evidence="2">The sequence shown here is derived from an EMBL/GenBank/DDBJ whole genome shotgun (WGS) entry which is preliminary data.</text>
</comment>
<name>A0A841QIG5_9PROT</name>
<gene>
    <name evidence="2" type="ORF">HNR55_002988</name>
</gene>
<dbReference type="CDD" id="cd00085">
    <property type="entry name" value="HNHc"/>
    <property type="match status" value="1"/>
</dbReference>
<keyword evidence="2" id="KW-0540">Nuclease</keyword>
<dbReference type="Pfam" id="PF01844">
    <property type="entry name" value="HNH"/>
    <property type="match status" value="1"/>
</dbReference>
<sequence>MAEKIRCSSTQRNYHYNRTHRNMRTEKYDSTWREFSENYRKRNPFCVMCWDEGNYNSLHIHVDHIVPLDKAPDRKYDLENVRSLCRSHHGLVTRNYLNTGVNELPVTPAKTDGPIEL</sequence>
<proteinExistence type="predicted"/>
<dbReference type="GO" id="GO:0008270">
    <property type="term" value="F:zinc ion binding"/>
    <property type="evidence" value="ECO:0007669"/>
    <property type="project" value="InterPro"/>
</dbReference>
<dbReference type="Gene3D" id="1.10.30.50">
    <property type="match status" value="1"/>
</dbReference>
<dbReference type="SMART" id="SM00507">
    <property type="entry name" value="HNHc"/>
    <property type="match status" value="1"/>
</dbReference>
<dbReference type="GO" id="GO:0003676">
    <property type="term" value="F:nucleic acid binding"/>
    <property type="evidence" value="ECO:0007669"/>
    <property type="project" value="InterPro"/>
</dbReference>
<evidence type="ECO:0000313" key="3">
    <source>
        <dbReference type="Proteomes" id="UP000578000"/>
    </source>
</evidence>
<dbReference type="InterPro" id="IPR002711">
    <property type="entry name" value="HNH"/>
</dbReference>
<dbReference type="RefSeq" id="WP_166116548.1">
    <property type="nucleotide sequence ID" value="NZ_JACHIE010000019.1"/>
</dbReference>
<dbReference type="GO" id="GO:0004519">
    <property type="term" value="F:endonuclease activity"/>
    <property type="evidence" value="ECO:0007669"/>
    <property type="project" value="UniProtKB-KW"/>
</dbReference>
<feature type="domain" description="HNH nuclease" evidence="1">
    <location>
        <begin position="35"/>
        <end position="90"/>
    </location>
</feature>
<dbReference type="Proteomes" id="UP000578000">
    <property type="component" value="Unassembled WGS sequence"/>
</dbReference>
<dbReference type="AlphaFoldDB" id="A0A841QIG5"/>
<protein>
    <submittedName>
        <fullName evidence="2">5-methylcytosine-specific restriction endonuclease McrA</fullName>
    </submittedName>
</protein>
<evidence type="ECO:0000259" key="1">
    <source>
        <dbReference type="SMART" id="SM00507"/>
    </source>
</evidence>
<accession>A0A841QIG5</accession>
<reference evidence="2 3" key="1">
    <citation type="submission" date="2020-08" db="EMBL/GenBank/DDBJ databases">
        <title>Genomic Encyclopedia of Type Strains, Phase IV (KMG-IV): sequencing the most valuable type-strain genomes for metagenomic binning, comparative biology and taxonomic classification.</title>
        <authorList>
            <person name="Goeker M."/>
        </authorList>
    </citation>
    <scope>NUCLEOTIDE SEQUENCE [LARGE SCALE GENOMIC DNA]</scope>
    <source>
        <strain evidence="2 3">DSM 4491</strain>
    </source>
</reference>
<dbReference type="InterPro" id="IPR003615">
    <property type="entry name" value="HNH_nuc"/>
</dbReference>
<keyword evidence="2" id="KW-0378">Hydrolase</keyword>
<keyword evidence="2" id="KW-0255">Endonuclease</keyword>
<dbReference type="EMBL" id="JACHIE010000019">
    <property type="protein sequence ID" value="MBB6458381.1"/>
    <property type="molecule type" value="Genomic_DNA"/>
</dbReference>
<keyword evidence="3" id="KW-1185">Reference proteome</keyword>
<evidence type="ECO:0000313" key="2">
    <source>
        <dbReference type="EMBL" id="MBB6458381.1"/>
    </source>
</evidence>
<organism evidence="2 3">
    <name type="scientific">Acetobacter lovaniensis</name>
    <dbReference type="NCBI Taxonomy" id="104100"/>
    <lineage>
        <taxon>Bacteria</taxon>
        <taxon>Pseudomonadati</taxon>
        <taxon>Pseudomonadota</taxon>
        <taxon>Alphaproteobacteria</taxon>
        <taxon>Acetobacterales</taxon>
        <taxon>Acetobacteraceae</taxon>
        <taxon>Acetobacter</taxon>
    </lineage>
</organism>